<dbReference type="PANTHER" id="PTHR21432:SF20">
    <property type="entry name" value="ACETYL-COA HYDROLASE"/>
    <property type="match status" value="1"/>
</dbReference>
<dbReference type="Gene3D" id="3.30.750.70">
    <property type="entry name" value="4-hydroxybutyrate coenzyme like domains"/>
    <property type="match status" value="1"/>
</dbReference>
<dbReference type="Pfam" id="PF13336">
    <property type="entry name" value="AcetylCoA_hyd_C"/>
    <property type="match status" value="1"/>
</dbReference>
<evidence type="ECO:0000259" key="4">
    <source>
        <dbReference type="Pfam" id="PF13336"/>
    </source>
</evidence>
<evidence type="ECO:0000256" key="2">
    <source>
        <dbReference type="ARBA" id="ARBA00022679"/>
    </source>
</evidence>
<comment type="caution">
    <text evidence="5">The sequence shown here is derived from an EMBL/GenBank/DDBJ whole genome shotgun (WGS) entry which is preliminary data.</text>
</comment>
<dbReference type="InterPro" id="IPR038460">
    <property type="entry name" value="AcetylCoA_hyd_C_sf"/>
</dbReference>
<name>A0A398BM52_9BACI</name>
<dbReference type="InterPro" id="IPR003702">
    <property type="entry name" value="ActCoA_hydro_N"/>
</dbReference>
<dbReference type="InterPro" id="IPR046433">
    <property type="entry name" value="ActCoA_hydro"/>
</dbReference>
<evidence type="ECO:0000313" key="6">
    <source>
        <dbReference type="Proteomes" id="UP000266016"/>
    </source>
</evidence>
<comment type="similarity">
    <text evidence="1">Belongs to the acetyl-CoA hydrolase/transferase family.</text>
</comment>
<dbReference type="Proteomes" id="UP000266016">
    <property type="component" value="Unassembled WGS sequence"/>
</dbReference>
<dbReference type="RefSeq" id="WP_119115818.1">
    <property type="nucleotide sequence ID" value="NZ_QWVS01000005.1"/>
</dbReference>
<evidence type="ECO:0000313" key="5">
    <source>
        <dbReference type="EMBL" id="RID88476.1"/>
    </source>
</evidence>
<feature type="domain" description="Acetyl-CoA hydrolase/transferase C-terminal" evidence="4">
    <location>
        <begin position="273"/>
        <end position="422"/>
    </location>
</feature>
<keyword evidence="6" id="KW-1185">Reference proteome</keyword>
<reference evidence="5 6" key="1">
    <citation type="submission" date="2018-08" db="EMBL/GenBank/DDBJ databases">
        <title>Bacillus jemisoniae sp. nov., Bacillus chryseoplanitiae sp. nov., Bacillus resnikiae sp. nov., and Bacillus frankliniae sp. nov., isolated from Viking spacecraft and associated surfaces.</title>
        <authorList>
            <person name="Seuylemezian A."/>
            <person name="Vaishampayan P."/>
        </authorList>
    </citation>
    <scope>NUCLEOTIDE SEQUENCE [LARGE SCALE GENOMIC DNA]</scope>
    <source>
        <strain evidence="5 6">MA001</strain>
    </source>
</reference>
<proteinExistence type="inferred from homology"/>
<sequence length="431" mass="47595">MKMKEWQTIYNARLTSVEQAINRIQSGHKVFLAPFCNEPQTLVEELVQQKRRLQDVFLYNLVIGSPCLYADPDCHSHFKIRTFLSSSLLKSAFLNQVCDYVPVNLSEIPRWIHQENIDIALIQVSPPNDEGYCNLGISVDAVQTLIKQATVVIAQVNNQLPLTSGDTLVHVSEIDHFVVSNRPLLSVPDGNPSDEELTIGKYVAELIPDYATIQVGLGKIAKSVLLSLTSKKGLGVHSGSITDPVTELIDLGVITNERKEINPYKTVCTTLTGTETLYKYAHQNPNIQLFPTDYTHNAAIISKISNFHSINSALEVDIFGQINAEQVSSYPVAGVGGQMDFIHGARLSKGGKAIIALPSTAKRGTESRIKIKLPYVTSIKSEIDYVVTEYGIAKLFGKSLTERAKALIHIAHPDFREALSHEFEQSLSVKA</sequence>
<dbReference type="GO" id="GO:0008775">
    <property type="term" value="F:acetate CoA-transferase activity"/>
    <property type="evidence" value="ECO:0007669"/>
    <property type="project" value="InterPro"/>
</dbReference>
<dbReference type="InterPro" id="IPR037171">
    <property type="entry name" value="NagB/RpiA_transferase-like"/>
</dbReference>
<dbReference type="Gene3D" id="3.40.1080.10">
    <property type="entry name" value="Glutaconate Coenzyme A-transferase"/>
    <property type="match status" value="1"/>
</dbReference>
<feature type="domain" description="Acetyl-CoA hydrolase/transferase N-terminal" evidence="3">
    <location>
        <begin position="15"/>
        <end position="182"/>
    </location>
</feature>
<gene>
    <name evidence="5" type="ORF">D1953_03675</name>
</gene>
<dbReference type="GO" id="GO:0006083">
    <property type="term" value="P:acetate metabolic process"/>
    <property type="evidence" value="ECO:0007669"/>
    <property type="project" value="InterPro"/>
</dbReference>
<dbReference type="GO" id="GO:0016787">
    <property type="term" value="F:hydrolase activity"/>
    <property type="evidence" value="ECO:0007669"/>
    <property type="project" value="UniProtKB-KW"/>
</dbReference>
<dbReference type="SUPFAM" id="SSF100950">
    <property type="entry name" value="NagB/RpiA/CoA transferase-like"/>
    <property type="match status" value="2"/>
</dbReference>
<dbReference type="InterPro" id="IPR026888">
    <property type="entry name" value="AcetylCoA_hyd_C"/>
</dbReference>
<evidence type="ECO:0000256" key="1">
    <source>
        <dbReference type="ARBA" id="ARBA00009632"/>
    </source>
</evidence>
<dbReference type="PANTHER" id="PTHR21432">
    <property type="entry name" value="ACETYL-COA HYDROLASE-RELATED"/>
    <property type="match status" value="1"/>
</dbReference>
<dbReference type="Pfam" id="PF02550">
    <property type="entry name" value="AcetylCoA_hydro"/>
    <property type="match status" value="1"/>
</dbReference>
<evidence type="ECO:0000259" key="3">
    <source>
        <dbReference type="Pfam" id="PF02550"/>
    </source>
</evidence>
<accession>A0A398BM52</accession>
<keyword evidence="5" id="KW-0378">Hydrolase</keyword>
<protein>
    <submittedName>
        <fullName evidence="5">Acetyl-CoA hydrolase/transferase family protein</fullName>
    </submittedName>
</protein>
<organism evidence="5 6">
    <name type="scientific">Peribacillus asahii</name>
    <dbReference type="NCBI Taxonomy" id="228899"/>
    <lineage>
        <taxon>Bacteria</taxon>
        <taxon>Bacillati</taxon>
        <taxon>Bacillota</taxon>
        <taxon>Bacilli</taxon>
        <taxon>Bacillales</taxon>
        <taxon>Bacillaceae</taxon>
        <taxon>Peribacillus</taxon>
    </lineage>
</organism>
<dbReference type="EMBL" id="QWVS01000005">
    <property type="protein sequence ID" value="RID88476.1"/>
    <property type="molecule type" value="Genomic_DNA"/>
</dbReference>
<dbReference type="AlphaFoldDB" id="A0A398BM52"/>
<dbReference type="Gene3D" id="3.40.1080.20">
    <property type="entry name" value="Acetyl-CoA hydrolase/transferase C-terminal domain"/>
    <property type="match status" value="1"/>
</dbReference>
<keyword evidence="2 5" id="KW-0808">Transferase</keyword>